<organism evidence="2 3">
    <name type="scientific">Brassica campestris</name>
    <name type="common">Field mustard</name>
    <dbReference type="NCBI Taxonomy" id="3711"/>
    <lineage>
        <taxon>Eukaryota</taxon>
        <taxon>Viridiplantae</taxon>
        <taxon>Streptophyta</taxon>
        <taxon>Embryophyta</taxon>
        <taxon>Tracheophyta</taxon>
        <taxon>Spermatophyta</taxon>
        <taxon>Magnoliopsida</taxon>
        <taxon>eudicotyledons</taxon>
        <taxon>Gunneridae</taxon>
        <taxon>Pentapetalae</taxon>
        <taxon>rosids</taxon>
        <taxon>malvids</taxon>
        <taxon>Brassicales</taxon>
        <taxon>Brassicaceae</taxon>
        <taxon>Brassiceae</taxon>
        <taxon>Brassica</taxon>
    </lineage>
</organism>
<dbReference type="Gene3D" id="3.30.420.10">
    <property type="entry name" value="Ribonuclease H-like superfamily/Ribonuclease H"/>
    <property type="match status" value="1"/>
</dbReference>
<dbReference type="PANTHER" id="PTHR47074:SF49">
    <property type="entry name" value="POLYNUCLEOTIDYL TRANSFERASE, RIBONUCLEASE H-LIKE SUPERFAMILY PROTEIN"/>
    <property type="match status" value="1"/>
</dbReference>
<dbReference type="SUPFAM" id="SSF53098">
    <property type="entry name" value="Ribonuclease H-like"/>
    <property type="match status" value="1"/>
</dbReference>
<dbReference type="GO" id="GO:0003676">
    <property type="term" value="F:nucleic acid binding"/>
    <property type="evidence" value="ECO:0007669"/>
    <property type="project" value="InterPro"/>
</dbReference>
<feature type="domain" description="RNase H type-1" evidence="1">
    <location>
        <begin position="42"/>
        <end position="162"/>
    </location>
</feature>
<dbReference type="AlphaFoldDB" id="A0A398AA12"/>
<dbReference type="InterPro" id="IPR052929">
    <property type="entry name" value="RNase_H-like_EbsB-rel"/>
</dbReference>
<dbReference type="EMBL" id="CM010630">
    <property type="protein sequence ID" value="RID72113.1"/>
    <property type="molecule type" value="Genomic_DNA"/>
</dbReference>
<evidence type="ECO:0000313" key="2">
    <source>
        <dbReference type="EMBL" id="RID72113.1"/>
    </source>
</evidence>
<dbReference type="PANTHER" id="PTHR47074">
    <property type="entry name" value="BNAC02G40300D PROTEIN"/>
    <property type="match status" value="1"/>
</dbReference>
<reference evidence="2 3" key="1">
    <citation type="submission" date="2018-06" db="EMBL/GenBank/DDBJ databases">
        <title>WGS assembly of Brassica rapa FPsc.</title>
        <authorList>
            <person name="Bowman J."/>
            <person name="Kohchi T."/>
            <person name="Yamato K."/>
            <person name="Jenkins J."/>
            <person name="Shu S."/>
            <person name="Ishizaki K."/>
            <person name="Yamaoka S."/>
            <person name="Nishihama R."/>
            <person name="Nakamura Y."/>
            <person name="Berger F."/>
            <person name="Adam C."/>
            <person name="Aki S."/>
            <person name="Althoff F."/>
            <person name="Araki T."/>
            <person name="Arteaga-Vazquez M."/>
            <person name="Balasubrmanian S."/>
            <person name="Bauer D."/>
            <person name="Boehm C."/>
            <person name="Briginshaw L."/>
            <person name="Caballero-Perez J."/>
            <person name="Catarino B."/>
            <person name="Chen F."/>
            <person name="Chiyoda S."/>
            <person name="Chovatia M."/>
            <person name="Davies K."/>
            <person name="Delmans M."/>
            <person name="Demura T."/>
            <person name="Dierschke T."/>
            <person name="Dolan L."/>
            <person name="Dorantes-Acosta A."/>
            <person name="Eklund D."/>
            <person name="Florent S."/>
            <person name="Flores-Sandoval E."/>
            <person name="Fujiyama A."/>
            <person name="Fukuzawa H."/>
            <person name="Galik B."/>
            <person name="Grimanelli D."/>
            <person name="Grimwood J."/>
            <person name="Grossniklaus U."/>
            <person name="Hamada T."/>
            <person name="Haseloff J."/>
            <person name="Hetherington A."/>
            <person name="Higo A."/>
            <person name="Hirakawa Y."/>
            <person name="Hundley H."/>
            <person name="Ikeda Y."/>
            <person name="Inoue K."/>
            <person name="Inoue S."/>
            <person name="Ishida S."/>
            <person name="Jia Q."/>
            <person name="Kakita M."/>
            <person name="Kanazawa T."/>
            <person name="Kawai Y."/>
            <person name="Kawashima T."/>
            <person name="Kennedy M."/>
            <person name="Kinose K."/>
            <person name="Kinoshita T."/>
            <person name="Kohara Y."/>
            <person name="Koide E."/>
            <person name="Komatsu K."/>
            <person name="Kopischke S."/>
            <person name="Kubo M."/>
            <person name="Kyozuka J."/>
            <person name="Lagercrantz U."/>
            <person name="Lin S."/>
            <person name="Lindquist E."/>
            <person name="Lipzen A."/>
            <person name="Lu C."/>
            <person name="Luna E."/>
            <person name="Martienssen R."/>
            <person name="Minamino N."/>
            <person name="Mizutani M."/>
            <person name="Mizutani M."/>
            <person name="Mochizuki N."/>
            <person name="Monte I."/>
            <person name="Mosher R."/>
            <person name="Nagasaki H."/>
            <person name="Nakagami H."/>
            <person name="Naramoto S."/>
            <person name="Nishitani K."/>
            <person name="Ohtani M."/>
            <person name="Okamoto T."/>
            <person name="Okumura M."/>
            <person name="Phillips J."/>
            <person name="Pollak B."/>
            <person name="Reinders A."/>
            <person name="Roevekamp M."/>
            <person name="Sano R."/>
            <person name="Sawa S."/>
            <person name="Schmid M."/>
            <person name="Shirakawa M."/>
            <person name="Solano R."/>
            <person name="Spunde A."/>
            <person name="Suetsugu N."/>
            <person name="Sugano S."/>
            <person name="Sugiyama A."/>
            <person name="Sun R."/>
            <person name="Suzuki Y."/>
            <person name="Takenaka M."/>
            <person name="Takezawa D."/>
            <person name="Tomogane H."/>
            <person name="Tsuzuki M."/>
            <person name="Ueda T."/>
            <person name="Umeda M."/>
            <person name="Ward J."/>
            <person name="Watanabe Y."/>
            <person name="Yazaki K."/>
            <person name="Yokoyama R."/>
            <person name="Yoshitake Y."/>
            <person name="Yotsui I."/>
            <person name="Zachgo S."/>
            <person name="Schmutz J."/>
        </authorList>
    </citation>
    <scope>NUCLEOTIDE SEQUENCE [LARGE SCALE GENOMIC DNA]</scope>
    <source>
        <strain evidence="3">cv. B-3</strain>
    </source>
</reference>
<proteinExistence type="predicted"/>
<feature type="non-terminal residue" evidence="2">
    <location>
        <position position="1"/>
    </location>
</feature>
<evidence type="ECO:0000259" key="1">
    <source>
        <dbReference type="Pfam" id="PF13456"/>
    </source>
</evidence>
<dbReference type="Pfam" id="PF13456">
    <property type="entry name" value="RVT_3"/>
    <property type="match status" value="1"/>
</dbReference>
<sequence>LKDAKEWQNAQEECSEPHSRIVQAPLRSNVTRTHCPGASCWVDAAWKASTGTCGIGGIFKGPISPPLPLISFHQRSISSALMAEAIAVRSAVMTAASSNIRSLTVLSDSKVLISMVIAKESRPTLFGILFDIYHFSSVFDSIAFRFVPRLENSEADSVAKLALALANIPSSYGV</sequence>
<dbReference type="InterPro" id="IPR002156">
    <property type="entry name" value="RNaseH_domain"/>
</dbReference>
<dbReference type="InterPro" id="IPR036397">
    <property type="entry name" value="RNaseH_sf"/>
</dbReference>
<accession>A0A398AA12</accession>
<protein>
    <recommendedName>
        <fullName evidence="1">RNase H type-1 domain-containing protein</fullName>
    </recommendedName>
</protein>
<name>A0A398AA12_BRACM</name>
<gene>
    <name evidence="2" type="ORF">BRARA_C04019</name>
</gene>
<dbReference type="InterPro" id="IPR012337">
    <property type="entry name" value="RNaseH-like_sf"/>
</dbReference>
<dbReference type="InterPro" id="IPR044730">
    <property type="entry name" value="RNase_H-like_dom_plant"/>
</dbReference>
<dbReference type="GO" id="GO:0004523">
    <property type="term" value="F:RNA-DNA hybrid ribonuclease activity"/>
    <property type="evidence" value="ECO:0007669"/>
    <property type="project" value="InterPro"/>
</dbReference>
<dbReference type="CDD" id="cd06222">
    <property type="entry name" value="RNase_H_like"/>
    <property type="match status" value="1"/>
</dbReference>
<dbReference type="Proteomes" id="UP000264353">
    <property type="component" value="Chromosome A3"/>
</dbReference>
<evidence type="ECO:0000313" key="3">
    <source>
        <dbReference type="Proteomes" id="UP000264353"/>
    </source>
</evidence>